<dbReference type="InterPro" id="IPR024079">
    <property type="entry name" value="MetalloPept_cat_dom_sf"/>
</dbReference>
<dbReference type="InterPro" id="IPR026444">
    <property type="entry name" value="Secre_tail"/>
</dbReference>
<dbReference type="Pfam" id="PF13688">
    <property type="entry name" value="Reprolysin_5"/>
    <property type="match status" value="1"/>
</dbReference>
<name>A0A1G7HJD7_9FLAO</name>
<dbReference type="CDD" id="cd00041">
    <property type="entry name" value="CUB"/>
    <property type="match status" value="1"/>
</dbReference>
<dbReference type="PANTHER" id="PTHR11905:SF159">
    <property type="entry name" value="ADAM METALLOPROTEASE"/>
    <property type="match status" value="1"/>
</dbReference>
<organism evidence="5 6">
    <name type="scientific">Epilithonimonas hungarica</name>
    <dbReference type="NCBI Taxonomy" id="454006"/>
    <lineage>
        <taxon>Bacteria</taxon>
        <taxon>Pseudomonadati</taxon>
        <taxon>Bacteroidota</taxon>
        <taxon>Flavobacteriia</taxon>
        <taxon>Flavobacteriales</taxon>
        <taxon>Weeksellaceae</taxon>
        <taxon>Chryseobacterium group</taxon>
        <taxon>Epilithonimonas</taxon>
    </lineage>
</organism>
<dbReference type="GO" id="GO:0006508">
    <property type="term" value="P:proteolysis"/>
    <property type="evidence" value="ECO:0007669"/>
    <property type="project" value="InterPro"/>
</dbReference>
<dbReference type="NCBIfam" id="TIGR04183">
    <property type="entry name" value="Por_Secre_tail"/>
    <property type="match status" value="1"/>
</dbReference>
<evidence type="ECO:0000259" key="3">
    <source>
        <dbReference type="PROSITE" id="PS01180"/>
    </source>
</evidence>
<keyword evidence="1" id="KW-0732">Signal</keyword>
<dbReference type="SMART" id="SM00042">
    <property type="entry name" value="CUB"/>
    <property type="match status" value="1"/>
</dbReference>
<dbReference type="Proteomes" id="UP000199203">
    <property type="component" value="Unassembled WGS sequence"/>
</dbReference>
<dbReference type="OrthoDB" id="1182309at2"/>
<keyword evidence="6" id="KW-1185">Reference proteome</keyword>
<reference evidence="6" key="1">
    <citation type="submission" date="2016-10" db="EMBL/GenBank/DDBJ databases">
        <authorList>
            <person name="Varghese N."/>
            <person name="Submissions S."/>
        </authorList>
    </citation>
    <scope>NUCLEOTIDE SEQUENCE [LARGE SCALE GENOMIC DNA]</scope>
    <source>
        <strain evidence="6">DSM 19684</strain>
    </source>
</reference>
<feature type="domain" description="Peptidase M12B" evidence="4">
    <location>
        <begin position="214"/>
        <end position="401"/>
    </location>
</feature>
<evidence type="ECO:0000313" key="6">
    <source>
        <dbReference type="Proteomes" id="UP000199203"/>
    </source>
</evidence>
<dbReference type="InterPro" id="IPR035914">
    <property type="entry name" value="Sperma_CUB_dom_sf"/>
</dbReference>
<sequence>MKKQLQLLLVVLFGFLGFAQALRPIAKEVNDYHSKKVAFQAVNLFSLDNSGRQIAYQQAARDARVLKLDKSKLSHILSDRPQAMEFTFPFEDRELVVEMVKVDIYSPEFNIETNKKKVNDYQKGVFYRGIVKGDNKSVVAFSFFDNDVIGVASALNIGNVTLGKAVNSDDFVVYNDQKLTGTNPFICAADELMDNERQKIKFDPKSKTPQMTSSCVRVYYEICNQPFQQNGSNLTNTVNWISAVHNNINTLYVNDGVKMSLKTVYVWETADPYTGTYNQNLAAFRVNRPTFDGDLAHLVNYPSTTSVAYLNSLCGTYKYAYSGINMTYNNVPTYSWTIMAMTHEMGHALGSPHTHACAWNGDNTPIDWCGPTARPAIIDSEGLVCTSDVIPANGGTIMSYCHLMPVGVNLSLGFGEQPGALIRQTVDSKACLGTDCTNVCTITVTSLAISNVTKTAATVTISDATSSKWKYRVVKMDGTIVKSGNTTVKTLAIDGLSPNTFYKVEVGTDCSGAYQRSQMILTDDDWCGKTITDSGGANDNYTDNETWTKTFYPDSPGQKVKITFQEFDLEQGYDFLMIRNGIANSPTFSGAANLSGTSLPASYQSTHSTGAITVTFTSDGGVTAKGLKALLSCGVLAADDVAGLKDISLSPNPVKNQFVLNNFGKIASVKVFDTSGKLIKDFDMTSISKNMFDVSKLKTGSYVVMVKTDKETISKKIIKE</sequence>
<dbReference type="InterPro" id="IPR001590">
    <property type="entry name" value="Peptidase_M12B"/>
</dbReference>
<dbReference type="Gene3D" id="3.40.390.10">
    <property type="entry name" value="Collagenase (Catalytic Domain)"/>
    <property type="match status" value="1"/>
</dbReference>
<protein>
    <submittedName>
        <fullName evidence="5">Por secretion system C-terminal sorting domain-containing protein</fullName>
    </submittedName>
</protein>
<dbReference type="PROSITE" id="PS50215">
    <property type="entry name" value="ADAM_MEPRO"/>
    <property type="match status" value="1"/>
</dbReference>
<dbReference type="PROSITE" id="PS01180">
    <property type="entry name" value="CUB"/>
    <property type="match status" value="1"/>
</dbReference>
<dbReference type="Pfam" id="PF18962">
    <property type="entry name" value="Por_Secre_tail"/>
    <property type="match status" value="1"/>
</dbReference>
<evidence type="ECO:0000313" key="5">
    <source>
        <dbReference type="EMBL" id="SDF00498.1"/>
    </source>
</evidence>
<dbReference type="STRING" id="454006.SAMN05421825_0819"/>
<evidence type="ECO:0000259" key="4">
    <source>
        <dbReference type="PROSITE" id="PS50215"/>
    </source>
</evidence>
<dbReference type="EMBL" id="FNBH01000001">
    <property type="protein sequence ID" value="SDF00498.1"/>
    <property type="molecule type" value="Genomic_DNA"/>
</dbReference>
<gene>
    <name evidence="5" type="ORF">SAMN05421825_0819</name>
</gene>
<dbReference type="SUPFAM" id="SSF55486">
    <property type="entry name" value="Metalloproteases ('zincins'), catalytic domain"/>
    <property type="match status" value="1"/>
</dbReference>
<feature type="domain" description="CUB" evidence="3">
    <location>
        <begin position="510"/>
        <end position="634"/>
    </location>
</feature>
<dbReference type="PANTHER" id="PTHR11905">
    <property type="entry name" value="ADAM A DISINTEGRIN AND METALLOPROTEASE DOMAIN"/>
    <property type="match status" value="1"/>
</dbReference>
<dbReference type="RefSeq" id="WP_089871562.1">
    <property type="nucleotide sequence ID" value="NZ_FNBH01000001.1"/>
</dbReference>
<keyword evidence="2" id="KW-1015">Disulfide bond</keyword>
<dbReference type="SUPFAM" id="SSF49854">
    <property type="entry name" value="Spermadhesin, CUB domain"/>
    <property type="match status" value="1"/>
</dbReference>
<evidence type="ECO:0000256" key="2">
    <source>
        <dbReference type="ARBA" id="ARBA00023157"/>
    </source>
</evidence>
<dbReference type="InterPro" id="IPR000859">
    <property type="entry name" value="CUB_dom"/>
</dbReference>
<proteinExistence type="predicted"/>
<accession>A0A1G7HJD7</accession>
<dbReference type="AlphaFoldDB" id="A0A1G7HJD7"/>
<evidence type="ECO:0000256" key="1">
    <source>
        <dbReference type="ARBA" id="ARBA00022729"/>
    </source>
</evidence>
<dbReference type="Pfam" id="PF00431">
    <property type="entry name" value="CUB"/>
    <property type="match status" value="1"/>
</dbReference>
<dbReference type="Gene3D" id="2.60.120.290">
    <property type="entry name" value="Spermadhesin, CUB domain"/>
    <property type="match status" value="1"/>
</dbReference>
<dbReference type="GO" id="GO:0004222">
    <property type="term" value="F:metalloendopeptidase activity"/>
    <property type="evidence" value="ECO:0007669"/>
    <property type="project" value="InterPro"/>
</dbReference>